<evidence type="ECO:0000256" key="3">
    <source>
        <dbReference type="ARBA" id="ARBA00022617"/>
    </source>
</evidence>
<evidence type="ECO:0000256" key="8">
    <source>
        <dbReference type="ARBA" id="ARBA00023004"/>
    </source>
</evidence>
<dbReference type="GO" id="GO:0016020">
    <property type="term" value="C:membrane"/>
    <property type="evidence" value="ECO:0007669"/>
    <property type="project" value="UniProtKB-SubCell"/>
</dbReference>
<keyword evidence="6" id="KW-1133">Transmembrane helix</keyword>
<evidence type="ECO:0000256" key="2">
    <source>
        <dbReference type="ARBA" id="ARBA00004370"/>
    </source>
</evidence>
<protein>
    <recommendedName>
        <fullName evidence="15">Cytochrome P450</fullName>
    </recommendedName>
</protein>
<dbReference type="InterPro" id="IPR002401">
    <property type="entry name" value="Cyt_P450_E_grp-I"/>
</dbReference>
<feature type="binding site" description="axial binding residue" evidence="10">
    <location>
        <position position="340"/>
    </location>
    <ligand>
        <name>heme</name>
        <dbReference type="ChEBI" id="CHEBI:30413"/>
    </ligand>
    <ligandPart>
        <name>Fe</name>
        <dbReference type="ChEBI" id="CHEBI:18248"/>
    </ligandPart>
</feature>
<evidence type="ECO:0000256" key="1">
    <source>
        <dbReference type="ARBA" id="ARBA00001971"/>
    </source>
</evidence>
<accession>A0A9D5D9E3</accession>
<organism evidence="13 14">
    <name type="scientific">Dioscorea zingiberensis</name>
    <dbReference type="NCBI Taxonomy" id="325984"/>
    <lineage>
        <taxon>Eukaryota</taxon>
        <taxon>Viridiplantae</taxon>
        <taxon>Streptophyta</taxon>
        <taxon>Embryophyta</taxon>
        <taxon>Tracheophyta</taxon>
        <taxon>Spermatophyta</taxon>
        <taxon>Magnoliopsida</taxon>
        <taxon>Liliopsida</taxon>
        <taxon>Dioscoreales</taxon>
        <taxon>Dioscoreaceae</taxon>
        <taxon>Dioscorea</taxon>
    </lineage>
</organism>
<evidence type="ECO:0000256" key="9">
    <source>
        <dbReference type="ARBA" id="ARBA00023136"/>
    </source>
</evidence>
<dbReference type="GO" id="GO:0004497">
    <property type="term" value="F:monooxygenase activity"/>
    <property type="evidence" value="ECO:0007669"/>
    <property type="project" value="UniProtKB-KW"/>
</dbReference>
<dbReference type="GO" id="GO:0020037">
    <property type="term" value="F:heme binding"/>
    <property type="evidence" value="ECO:0007669"/>
    <property type="project" value="InterPro"/>
</dbReference>
<reference evidence="13" key="1">
    <citation type="submission" date="2021-03" db="EMBL/GenBank/DDBJ databases">
        <authorList>
            <person name="Li Z."/>
            <person name="Yang C."/>
        </authorList>
    </citation>
    <scope>NUCLEOTIDE SEQUENCE</scope>
    <source>
        <strain evidence="13">Dzin_1.0</strain>
        <tissue evidence="13">Leaf</tissue>
    </source>
</reference>
<reference evidence="13" key="2">
    <citation type="journal article" date="2022" name="Hortic Res">
        <title>The genome of Dioscorea zingiberensis sheds light on the biosynthesis, origin and evolution of the medicinally important diosgenin saponins.</title>
        <authorList>
            <person name="Li Y."/>
            <person name="Tan C."/>
            <person name="Li Z."/>
            <person name="Guo J."/>
            <person name="Li S."/>
            <person name="Chen X."/>
            <person name="Wang C."/>
            <person name="Dai X."/>
            <person name="Yang H."/>
            <person name="Song W."/>
            <person name="Hou L."/>
            <person name="Xu J."/>
            <person name="Tong Z."/>
            <person name="Xu A."/>
            <person name="Yuan X."/>
            <person name="Wang W."/>
            <person name="Yang Q."/>
            <person name="Chen L."/>
            <person name="Sun Z."/>
            <person name="Wang K."/>
            <person name="Pan B."/>
            <person name="Chen J."/>
            <person name="Bao Y."/>
            <person name="Liu F."/>
            <person name="Qi X."/>
            <person name="Gang D.R."/>
            <person name="Wen J."/>
            <person name="Li J."/>
        </authorList>
    </citation>
    <scope>NUCLEOTIDE SEQUENCE</scope>
    <source>
        <strain evidence="13">Dzin_1.0</strain>
    </source>
</reference>
<dbReference type="PANTHER" id="PTHR47947:SF26">
    <property type="entry name" value="CYTOCHROME P450"/>
    <property type="match status" value="1"/>
</dbReference>
<feature type="compositionally biased region" description="Low complexity" evidence="12">
    <location>
        <begin position="1"/>
        <end position="14"/>
    </location>
</feature>
<keyword evidence="3 10" id="KW-0349">Heme</keyword>
<evidence type="ECO:0000256" key="11">
    <source>
        <dbReference type="RuleBase" id="RU000461"/>
    </source>
</evidence>
<evidence type="ECO:0000313" key="14">
    <source>
        <dbReference type="Proteomes" id="UP001085076"/>
    </source>
</evidence>
<keyword evidence="9" id="KW-0472">Membrane</keyword>
<evidence type="ECO:0008006" key="15">
    <source>
        <dbReference type="Google" id="ProtNLM"/>
    </source>
</evidence>
<dbReference type="GO" id="GO:0016705">
    <property type="term" value="F:oxidoreductase activity, acting on paired donors, with incorporation or reduction of molecular oxygen"/>
    <property type="evidence" value="ECO:0007669"/>
    <property type="project" value="InterPro"/>
</dbReference>
<evidence type="ECO:0000256" key="7">
    <source>
        <dbReference type="ARBA" id="ARBA00023002"/>
    </source>
</evidence>
<keyword evidence="4" id="KW-0812">Transmembrane</keyword>
<dbReference type="InterPro" id="IPR050651">
    <property type="entry name" value="Plant_Cytochrome_P450_Monoox"/>
</dbReference>
<gene>
    <name evidence="13" type="ORF">J5N97_004948</name>
</gene>
<feature type="compositionally biased region" description="Low complexity" evidence="12">
    <location>
        <begin position="77"/>
        <end position="93"/>
    </location>
</feature>
<comment type="caution">
    <text evidence="13">The sequence shown here is derived from an EMBL/GenBank/DDBJ whole genome shotgun (WGS) entry which is preliminary data.</text>
</comment>
<evidence type="ECO:0000256" key="12">
    <source>
        <dbReference type="SAM" id="MobiDB-lite"/>
    </source>
</evidence>
<dbReference type="AlphaFoldDB" id="A0A9D5D9E3"/>
<dbReference type="InterPro" id="IPR036396">
    <property type="entry name" value="Cyt_P450_sf"/>
</dbReference>
<dbReference type="Gene3D" id="1.10.630.10">
    <property type="entry name" value="Cytochrome P450"/>
    <property type="match status" value="1"/>
</dbReference>
<evidence type="ECO:0000256" key="4">
    <source>
        <dbReference type="ARBA" id="ARBA00022692"/>
    </source>
</evidence>
<sequence>MSSVSASAPAQSSSSPPPPLPRNASLRTTSSLPIGLASSPPSNCGMTTPPLSSPPSILAGELTAVSLRSTPYPPLTSPNSSPRSISSSEDSTPMTEKGFRDRDKVLVLRANGELGDGDDHSEEDFVPLVRWLGFSSMRRRIETTAKELDEFLQGLIEERRKLGIWKESSSTIIDIMLALQEKEPEDYNDVSIKGILESLITGGMETTPGTMEWTMALLLNHPEAMTKARAEIEEHVGHARLVMDSDISKLRYLNNVIKETLRLFPAGPLLIPHESSEDCTVAGLHVPKGTMLLVNVYAMQRDPELWEDPLEFKPERFDAEISNGDQGYKYKPFGSGRRRCPGETMAWKVMGLTLATLIQCFQWERVGEEVVDLSEGMGLTMPMTTPMEVMYKPYPDMLGVLSQLQ</sequence>
<dbReference type="OrthoDB" id="2789670at2759"/>
<dbReference type="PRINTS" id="PR00463">
    <property type="entry name" value="EP450I"/>
</dbReference>
<feature type="region of interest" description="Disordered" evidence="12">
    <location>
        <begin position="1"/>
        <end position="100"/>
    </location>
</feature>
<keyword evidence="14" id="KW-1185">Reference proteome</keyword>
<dbReference type="EMBL" id="JAGGNH010000001">
    <property type="protein sequence ID" value="KAJ0986592.1"/>
    <property type="molecule type" value="Genomic_DNA"/>
</dbReference>
<dbReference type="PRINTS" id="PR00385">
    <property type="entry name" value="P450"/>
</dbReference>
<evidence type="ECO:0000256" key="6">
    <source>
        <dbReference type="ARBA" id="ARBA00022989"/>
    </source>
</evidence>
<evidence type="ECO:0000313" key="13">
    <source>
        <dbReference type="EMBL" id="KAJ0986592.1"/>
    </source>
</evidence>
<comment type="similarity">
    <text evidence="11">Belongs to the cytochrome P450 family.</text>
</comment>
<comment type="subcellular location">
    <subcellularLocation>
        <location evidence="2">Membrane</location>
    </subcellularLocation>
</comment>
<evidence type="ECO:0000256" key="5">
    <source>
        <dbReference type="ARBA" id="ARBA00022723"/>
    </source>
</evidence>
<keyword evidence="8 10" id="KW-0408">Iron</keyword>
<dbReference type="InterPro" id="IPR017972">
    <property type="entry name" value="Cyt_P450_CS"/>
</dbReference>
<name>A0A9D5D9E3_9LILI</name>
<comment type="cofactor">
    <cofactor evidence="1 10">
        <name>heme</name>
        <dbReference type="ChEBI" id="CHEBI:30413"/>
    </cofactor>
</comment>
<proteinExistence type="inferred from homology"/>
<keyword evidence="7 11" id="KW-0560">Oxidoreductase</keyword>
<dbReference type="PANTHER" id="PTHR47947">
    <property type="entry name" value="CYTOCHROME P450 82C3-RELATED"/>
    <property type="match status" value="1"/>
</dbReference>
<dbReference type="PROSITE" id="PS00086">
    <property type="entry name" value="CYTOCHROME_P450"/>
    <property type="match status" value="1"/>
</dbReference>
<keyword evidence="5 10" id="KW-0479">Metal-binding</keyword>
<dbReference type="SUPFAM" id="SSF48264">
    <property type="entry name" value="Cytochrome P450"/>
    <property type="match status" value="1"/>
</dbReference>
<keyword evidence="11" id="KW-0503">Monooxygenase</keyword>
<dbReference type="GO" id="GO:0005506">
    <property type="term" value="F:iron ion binding"/>
    <property type="evidence" value="ECO:0007669"/>
    <property type="project" value="InterPro"/>
</dbReference>
<dbReference type="Pfam" id="PF00067">
    <property type="entry name" value="p450"/>
    <property type="match status" value="1"/>
</dbReference>
<dbReference type="Proteomes" id="UP001085076">
    <property type="component" value="Miscellaneous, Linkage group lg01"/>
</dbReference>
<dbReference type="InterPro" id="IPR001128">
    <property type="entry name" value="Cyt_P450"/>
</dbReference>
<evidence type="ECO:0000256" key="10">
    <source>
        <dbReference type="PIRSR" id="PIRSR602401-1"/>
    </source>
</evidence>